<dbReference type="Proteomes" id="UP000492821">
    <property type="component" value="Unassembled WGS sequence"/>
</dbReference>
<proteinExistence type="predicted"/>
<evidence type="ECO:0000313" key="2">
    <source>
        <dbReference type="Proteomes" id="UP000492821"/>
    </source>
</evidence>
<organism evidence="2 3">
    <name type="scientific">Panagrellus redivivus</name>
    <name type="common">Microworm</name>
    <dbReference type="NCBI Taxonomy" id="6233"/>
    <lineage>
        <taxon>Eukaryota</taxon>
        <taxon>Metazoa</taxon>
        <taxon>Ecdysozoa</taxon>
        <taxon>Nematoda</taxon>
        <taxon>Chromadorea</taxon>
        <taxon>Rhabditida</taxon>
        <taxon>Tylenchina</taxon>
        <taxon>Panagrolaimomorpha</taxon>
        <taxon>Panagrolaimoidea</taxon>
        <taxon>Panagrolaimidae</taxon>
        <taxon>Panagrellus</taxon>
    </lineage>
</organism>
<keyword evidence="1" id="KW-0472">Membrane</keyword>
<accession>A0A7E4UVN6</accession>
<evidence type="ECO:0000256" key="1">
    <source>
        <dbReference type="SAM" id="Phobius"/>
    </source>
</evidence>
<keyword evidence="1" id="KW-1133">Transmembrane helix</keyword>
<reference evidence="3" key="2">
    <citation type="submission" date="2020-10" db="UniProtKB">
        <authorList>
            <consortium name="WormBaseParasite"/>
        </authorList>
    </citation>
    <scope>IDENTIFICATION</scope>
</reference>
<keyword evidence="2" id="KW-1185">Reference proteome</keyword>
<reference evidence="2" key="1">
    <citation type="journal article" date="2013" name="Genetics">
        <title>The draft genome and transcriptome of Panagrellus redivivus are shaped by the harsh demands of a free-living lifestyle.</title>
        <authorList>
            <person name="Srinivasan J."/>
            <person name="Dillman A.R."/>
            <person name="Macchietto M.G."/>
            <person name="Heikkinen L."/>
            <person name="Lakso M."/>
            <person name="Fracchia K.M."/>
            <person name="Antoshechkin I."/>
            <person name="Mortazavi A."/>
            <person name="Wong G."/>
            <person name="Sternberg P.W."/>
        </authorList>
    </citation>
    <scope>NUCLEOTIDE SEQUENCE [LARGE SCALE GENOMIC DNA]</scope>
    <source>
        <strain evidence="2">MT8872</strain>
    </source>
</reference>
<keyword evidence="1" id="KW-0812">Transmembrane</keyword>
<protein>
    <submittedName>
        <fullName evidence="3">Uncharacterized protein</fullName>
    </submittedName>
</protein>
<dbReference type="WBParaSite" id="Pan_g1303.t1">
    <property type="protein sequence ID" value="Pan_g1303.t1"/>
    <property type="gene ID" value="Pan_g1303"/>
</dbReference>
<sequence>MVISTLVQAFLCILFVFTPVVFMLYAIAFKNQRLFSKKKKIMVKGWQWEELLSRRGHEGDAFGVGMGIPEWKT</sequence>
<name>A0A7E4UVN6_PANRE</name>
<feature type="transmembrane region" description="Helical" evidence="1">
    <location>
        <begin position="6"/>
        <end position="29"/>
    </location>
</feature>
<evidence type="ECO:0000313" key="3">
    <source>
        <dbReference type="WBParaSite" id="Pan_g1303.t1"/>
    </source>
</evidence>
<dbReference type="AlphaFoldDB" id="A0A7E4UVN6"/>